<dbReference type="AlphaFoldDB" id="A0A6S6NZ37"/>
<organism evidence="1 2">
    <name type="scientific">Mycolicibacterium litorale</name>
    <dbReference type="NCBI Taxonomy" id="758802"/>
    <lineage>
        <taxon>Bacteria</taxon>
        <taxon>Bacillati</taxon>
        <taxon>Actinomycetota</taxon>
        <taxon>Actinomycetes</taxon>
        <taxon>Mycobacteriales</taxon>
        <taxon>Mycobacteriaceae</taxon>
        <taxon>Mycolicibacterium</taxon>
    </lineage>
</organism>
<gene>
    <name evidence="1" type="ORF">NIIDNTM18_07070</name>
</gene>
<evidence type="ECO:0000313" key="2">
    <source>
        <dbReference type="Proteomes" id="UP000515734"/>
    </source>
</evidence>
<reference evidence="1 2" key="1">
    <citation type="submission" date="2020-07" db="EMBL/GenBank/DDBJ databases">
        <title>Complete genome sequence of Mycolicibacterium litorale like strain isolated from cardiac implantable electronic device infection.</title>
        <authorList>
            <person name="Fukano H."/>
            <person name="Miyama H."/>
            <person name="Hoshino Y."/>
        </authorList>
    </citation>
    <scope>NUCLEOTIDE SEQUENCE [LARGE SCALE GENOMIC DNA]</scope>
    <source>
        <strain evidence="1 2">NIIDNTM18</strain>
    </source>
</reference>
<evidence type="ECO:0000313" key="1">
    <source>
        <dbReference type="EMBL" id="BCI51429.1"/>
    </source>
</evidence>
<proteinExistence type="predicted"/>
<name>A0A6S6NZ37_9MYCO</name>
<dbReference type="SUPFAM" id="SSF52980">
    <property type="entry name" value="Restriction endonuclease-like"/>
    <property type="match status" value="1"/>
</dbReference>
<dbReference type="InterPro" id="IPR011335">
    <property type="entry name" value="Restrct_endonuc-II-like"/>
</dbReference>
<dbReference type="RefSeq" id="WP_185294394.1">
    <property type="nucleotide sequence ID" value="NZ_AP023287.1"/>
</dbReference>
<sequence>MGDLILASEALAAGAVTRNDLRRRYVKLHRNVYIRSGRELTALDRAKAAWLWSNREAVLVGNSAAALLGTKWLPADAPAELGRVRYPAPPGIVVHSGVIAGDEICTVGQIACTTPARTAYDLGRRQLPLERAVIGIDALLNATRAPVSAVDAMALRYPGARGIRHLREALGLVDGGAESPQETRLRLLLVQSGIPRPVTQIPVRDDRGRVVRRIDMGWPEWMVGAEYDGEQHFTDPDAYAADIERLEFLAGRGWTIVRVSSRQLRWQRPEVVVRVRRALAAAGMPARDYGC</sequence>
<protein>
    <recommendedName>
        <fullName evidence="3">DUF559 domain-containing protein</fullName>
    </recommendedName>
</protein>
<dbReference type="EMBL" id="AP023287">
    <property type="protein sequence ID" value="BCI51429.1"/>
    <property type="molecule type" value="Genomic_DNA"/>
</dbReference>
<accession>A0A6S6NZ37</accession>
<dbReference type="Proteomes" id="UP000515734">
    <property type="component" value="Chromosome"/>
</dbReference>
<evidence type="ECO:0008006" key="3">
    <source>
        <dbReference type="Google" id="ProtNLM"/>
    </source>
</evidence>
<dbReference type="Gene3D" id="3.40.960.10">
    <property type="entry name" value="VSR Endonuclease"/>
    <property type="match status" value="1"/>
</dbReference>